<evidence type="ECO:0000313" key="2">
    <source>
        <dbReference type="Proteomes" id="UP000244090"/>
    </source>
</evidence>
<sequence length="53" mass="5680">MKKRNVHTLLLNKKQVSNLNTQSVKGGTSQPQATVYTCNSVPVAEGGLGCHIK</sequence>
<reference evidence="1 2" key="1">
    <citation type="submission" date="2018-04" db="EMBL/GenBank/DDBJ databases">
        <title>Genomic Encyclopedia of Archaeal and Bacterial Type Strains, Phase II (KMG-II): from individual species to whole genera.</title>
        <authorList>
            <person name="Goeker M."/>
        </authorList>
    </citation>
    <scope>NUCLEOTIDE SEQUENCE [LARGE SCALE GENOMIC DNA]</scope>
    <source>
        <strain evidence="1 2">DSM 25731</strain>
    </source>
</reference>
<dbReference type="EMBL" id="QBKT01000005">
    <property type="protein sequence ID" value="PTX61054.1"/>
    <property type="molecule type" value="Genomic_DNA"/>
</dbReference>
<dbReference type="Proteomes" id="UP000244090">
    <property type="component" value="Unassembled WGS sequence"/>
</dbReference>
<dbReference type="OrthoDB" id="1453313at2"/>
<dbReference type="AlphaFoldDB" id="A0A2T6BY86"/>
<name>A0A2T6BY86_9FLAO</name>
<comment type="caution">
    <text evidence="1">The sequence shown here is derived from an EMBL/GenBank/DDBJ whole genome shotgun (WGS) entry which is preliminary data.</text>
</comment>
<proteinExistence type="predicted"/>
<dbReference type="RefSeq" id="WP_158269138.1">
    <property type="nucleotide sequence ID" value="NZ_QBKT01000005.1"/>
</dbReference>
<organism evidence="1 2">
    <name type="scientific">Kordia periserrulae</name>
    <dbReference type="NCBI Taxonomy" id="701523"/>
    <lineage>
        <taxon>Bacteria</taxon>
        <taxon>Pseudomonadati</taxon>
        <taxon>Bacteroidota</taxon>
        <taxon>Flavobacteriia</taxon>
        <taxon>Flavobacteriales</taxon>
        <taxon>Flavobacteriaceae</taxon>
        <taxon>Kordia</taxon>
    </lineage>
</organism>
<evidence type="ECO:0000313" key="1">
    <source>
        <dbReference type="EMBL" id="PTX61054.1"/>
    </source>
</evidence>
<keyword evidence="2" id="KW-1185">Reference proteome</keyword>
<accession>A0A2T6BY86</accession>
<protein>
    <submittedName>
        <fullName evidence="1">Uncharacterized protein</fullName>
    </submittedName>
</protein>
<gene>
    <name evidence="1" type="ORF">C8N46_105210</name>
</gene>